<organism evidence="7 8">
    <name type="scientific">Asparagus officinalis</name>
    <name type="common">Garden asparagus</name>
    <dbReference type="NCBI Taxonomy" id="4686"/>
    <lineage>
        <taxon>Eukaryota</taxon>
        <taxon>Viridiplantae</taxon>
        <taxon>Streptophyta</taxon>
        <taxon>Embryophyta</taxon>
        <taxon>Tracheophyta</taxon>
        <taxon>Spermatophyta</taxon>
        <taxon>Magnoliopsida</taxon>
        <taxon>Liliopsida</taxon>
        <taxon>Asparagales</taxon>
        <taxon>Asparagaceae</taxon>
        <taxon>Asparagoideae</taxon>
        <taxon>Asparagus</taxon>
    </lineage>
</organism>
<dbReference type="Pfam" id="PF00201">
    <property type="entry name" value="UDPGT"/>
    <property type="match status" value="1"/>
</dbReference>
<keyword evidence="8" id="KW-1185">Reference proteome</keyword>
<gene>
    <name evidence="7" type="ORF">A4U43_C10F18590</name>
</gene>
<dbReference type="PROSITE" id="PS00375">
    <property type="entry name" value="UDPGT"/>
    <property type="match status" value="1"/>
</dbReference>
<evidence type="ECO:0000256" key="2">
    <source>
        <dbReference type="ARBA" id="ARBA00022676"/>
    </source>
</evidence>
<dbReference type="PANTHER" id="PTHR48047:SF61">
    <property type="entry name" value="OS04G0273600 PROTEIN"/>
    <property type="match status" value="1"/>
</dbReference>
<proteinExistence type="inferred from homology"/>
<dbReference type="InterPro" id="IPR035595">
    <property type="entry name" value="UDP_glycos_trans_CS"/>
</dbReference>
<dbReference type="Gene3D" id="3.40.50.2000">
    <property type="entry name" value="Glycogen Phosphorylase B"/>
    <property type="match status" value="2"/>
</dbReference>
<protein>
    <recommendedName>
        <fullName evidence="5">Glycosyltransferase</fullName>
        <ecNumber evidence="5">2.4.1.-</ecNumber>
    </recommendedName>
</protein>
<keyword evidence="3 4" id="KW-0808">Transferase</keyword>
<dbReference type="GO" id="GO:0035251">
    <property type="term" value="F:UDP-glucosyltransferase activity"/>
    <property type="evidence" value="ECO:0007669"/>
    <property type="project" value="TreeGrafter"/>
</dbReference>
<dbReference type="FunFam" id="3.40.50.2000:FF:000103">
    <property type="entry name" value="Glycosyltransferase"/>
    <property type="match status" value="1"/>
</dbReference>
<dbReference type="InterPro" id="IPR058980">
    <property type="entry name" value="Glyco_transf_N"/>
</dbReference>
<evidence type="ECO:0000256" key="5">
    <source>
        <dbReference type="RuleBase" id="RU362057"/>
    </source>
</evidence>
<dbReference type="PANTHER" id="PTHR48047">
    <property type="entry name" value="GLYCOSYLTRANSFERASE"/>
    <property type="match status" value="1"/>
</dbReference>
<evidence type="ECO:0000256" key="4">
    <source>
        <dbReference type="RuleBase" id="RU003718"/>
    </source>
</evidence>
<dbReference type="CDD" id="cd03784">
    <property type="entry name" value="GT1_Gtf-like"/>
    <property type="match status" value="1"/>
</dbReference>
<dbReference type="Proteomes" id="UP000243459">
    <property type="component" value="Chromosome 10"/>
</dbReference>
<evidence type="ECO:0000256" key="1">
    <source>
        <dbReference type="ARBA" id="ARBA00009995"/>
    </source>
</evidence>
<evidence type="ECO:0000256" key="3">
    <source>
        <dbReference type="ARBA" id="ARBA00022679"/>
    </source>
</evidence>
<feature type="domain" description="Glycosyltransferase N-terminal" evidence="6">
    <location>
        <begin position="6"/>
        <end position="247"/>
    </location>
</feature>
<keyword evidence="2 4" id="KW-0328">Glycosyltransferase</keyword>
<dbReference type="InterPro" id="IPR002213">
    <property type="entry name" value="UDP_glucos_trans"/>
</dbReference>
<name>A0A5P1E3U3_ASPOF</name>
<dbReference type="EMBL" id="CM007390">
    <property type="protein sequence ID" value="ONK57294.1"/>
    <property type="molecule type" value="Genomic_DNA"/>
</dbReference>
<evidence type="ECO:0000313" key="8">
    <source>
        <dbReference type="Proteomes" id="UP000243459"/>
    </source>
</evidence>
<evidence type="ECO:0000313" key="7">
    <source>
        <dbReference type="EMBL" id="ONK57294.1"/>
    </source>
</evidence>
<dbReference type="SUPFAM" id="SSF53756">
    <property type="entry name" value="UDP-Glycosyltransferase/glycogen phosphorylase"/>
    <property type="match status" value="1"/>
</dbReference>
<dbReference type="FunFam" id="3.40.50.2000:FF:000064">
    <property type="entry name" value="Glycosyltransferase"/>
    <property type="match status" value="1"/>
</dbReference>
<dbReference type="AlphaFoldDB" id="A0A5P1E3U3"/>
<evidence type="ECO:0000259" key="6">
    <source>
        <dbReference type="Pfam" id="PF26168"/>
    </source>
</evidence>
<comment type="similarity">
    <text evidence="1 4">Belongs to the UDP-glycosyltransferase family.</text>
</comment>
<accession>A0A5P1E3U3</accession>
<dbReference type="OrthoDB" id="5835829at2759"/>
<dbReference type="Pfam" id="PF26168">
    <property type="entry name" value="Glyco_transf_N"/>
    <property type="match status" value="1"/>
</dbReference>
<sequence>MANKRIVLFPFLAQGHLIPFLSFAKLISQRHSTFSITLINTPLNIQKLRAKLPPNSLVELRELPFSSSDHGLPPNIETTESLPLHLYLNFFTATETLKTSFENLISELIDKHGCSNLCIIADMFLGWTVEGANRLGVSHSVFVTSGAYASAIFFSLWLNPPENFASSEEDELALVDFPEISIPQSMILNTVIPTNGTDPFAIFLQRQLSLSFKSSSFLVNTVEEFETEGLSLLRRSSQLPVWCVGPLACLPSSSPVHDSNYCIKWLNSRTPASVLYISFGSQNSIPASQMMQLAKGLEASGKSFIWVIRPPLEFAMNEEWRPEWLPGEFEERMKERNQGILVHKWAPQLEILSNESTVAFLSHCGWNSVVESLSQGVPIIGWPIIGDQMFNSKMLEEVGVCVEIARGMKRGWEEVAKAIELVMGGTNKGFEMRVKANEIKEMMRRALREDEGNAGSSVKAVKDFLQTAFSTKTMMN</sequence>
<dbReference type="Gramene" id="ONK57294">
    <property type="protein sequence ID" value="ONK57294"/>
    <property type="gene ID" value="A4U43_C10F18590"/>
</dbReference>
<reference evidence="8" key="1">
    <citation type="journal article" date="2017" name="Nat. Commun.">
        <title>The asparagus genome sheds light on the origin and evolution of a young Y chromosome.</title>
        <authorList>
            <person name="Harkess A."/>
            <person name="Zhou J."/>
            <person name="Xu C."/>
            <person name="Bowers J.E."/>
            <person name="Van der Hulst R."/>
            <person name="Ayyampalayam S."/>
            <person name="Mercati F."/>
            <person name="Riccardi P."/>
            <person name="McKain M.R."/>
            <person name="Kakrana A."/>
            <person name="Tang H."/>
            <person name="Ray J."/>
            <person name="Groenendijk J."/>
            <person name="Arikit S."/>
            <person name="Mathioni S.M."/>
            <person name="Nakano M."/>
            <person name="Shan H."/>
            <person name="Telgmann-Rauber A."/>
            <person name="Kanno A."/>
            <person name="Yue Z."/>
            <person name="Chen H."/>
            <person name="Li W."/>
            <person name="Chen Y."/>
            <person name="Xu X."/>
            <person name="Zhang Y."/>
            <person name="Luo S."/>
            <person name="Chen H."/>
            <person name="Gao J."/>
            <person name="Mao Z."/>
            <person name="Pires J.C."/>
            <person name="Luo M."/>
            <person name="Kudrna D."/>
            <person name="Wing R.A."/>
            <person name="Meyers B.C."/>
            <person name="Yi K."/>
            <person name="Kong H."/>
            <person name="Lavrijsen P."/>
            <person name="Sunseri F."/>
            <person name="Falavigna A."/>
            <person name="Ye Y."/>
            <person name="Leebens-Mack J.H."/>
            <person name="Chen G."/>
        </authorList>
    </citation>
    <scope>NUCLEOTIDE SEQUENCE [LARGE SCALE GENOMIC DNA]</scope>
    <source>
        <strain evidence="8">cv. DH0086</strain>
    </source>
</reference>
<dbReference type="EC" id="2.4.1.-" evidence="5"/>
<dbReference type="OMA" id="MGHEQER"/>